<comment type="caution">
    <text evidence="1">The sequence shown here is derived from an EMBL/GenBank/DDBJ whole genome shotgun (WGS) entry which is preliminary data.</text>
</comment>
<dbReference type="EMBL" id="JAVDQD010000005">
    <property type="protein sequence ID" value="MDR6240775.1"/>
    <property type="molecule type" value="Genomic_DNA"/>
</dbReference>
<reference evidence="1" key="1">
    <citation type="submission" date="2023-07" db="EMBL/GenBank/DDBJ databases">
        <title>Genomic Encyclopedia of Type Strains, Phase IV (KMG-IV): sequencing the most valuable type-strain genomes for metagenomic binning, comparative biology and taxonomic classification.</title>
        <authorList>
            <person name="Goeker M."/>
        </authorList>
    </citation>
    <scope>NUCLEOTIDE SEQUENCE</scope>
    <source>
        <strain evidence="1">DSM 26174</strain>
    </source>
</reference>
<keyword evidence="2" id="KW-1185">Reference proteome</keyword>
<dbReference type="Proteomes" id="UP001185092">
    <property type="component" value="Unassembled WGS sequence"/>
</dbReference>
<evidence type="ECO:0000313" key="1">
    <source>
        <dbReference type="EMBL" id="MDR6240775.1"/>
    </source>
</evidence>
<dbReference type="RefSeq" id="WP_309941002.1">
    <property type="nucleotide sequence ID" value="NZ_AP025306.1"/>
</dbReference>
<evidence type="ECO:0000313" key="2">
    <source>
        <dbReference type="Proteomes" id="UP001185092"/>
    </source>
</evidence>
<accession>A0AAE4BU83</accession>
<sequence>MCNITNIYNVYRYCFDFEENARCAKYIFVFIALFLFSGNELKAQWFFKKNKENTDNFIVNKFDKKQSKPKKVWTIYTKDTKGLLMWNKCFNDASADLGVSYVVIPKESRSMPEMNRFFHNLGVRTGMMFRAWPWWGLRVKRRVKQCKYLTADRTDF</sequence>
<proteinExistence type="predicted"/>
<organism evidence="1 2">
    <name type="scientific">Aureibacter tunicatorum</name>
    <dbReference type="NCBI Taxonomy" id="866807"/>
    <lineage>
        <taxon>Bacteria</taxon>
        <taxon>Pseudomonadati</taxon>
        <taxon>Bacteroidota</taxon>
        <taxon>Cytophagia</taxon>
        <taxon>Cytophagales</taxon>
        <taxon>Persicobacteraceae</taxon>
        <taxon>Aureibacter</taxon>
    </lineage>
</organism>
<name>A0AAE4BU83_9BACT</name>
<gene>
    <name evidence="1" type="ORF">HNQ88_003851</name>
</gene>
<protein>
    <submittedName>
        <fullName evidence="1">Uncharacterized protein</fullName>
    </submittedName>
</protein>
<dbReference type="AlphaFoldDB" id="A0AAE4BU83"/>